<dbReference type="EMBL" id="VJXR01000006">
    <property type="protein sequence ID" value="TRW46893.1"/>
    <property type="molecule type" value="Genomic_DNA"/>
</dbReference>
<keyword evidence="5 7" id="KW-1133">Transmembrane helix</keyword>
<evidence type="ECO:0000313" key="10">
    <source>
        <dbReference type="EMBL" id="TRW46893.1"/>
    </source>
</evidence>
<feature type="transmembrane region" description="Helical" evidence="7">
    <location>
        <begin position="192"/>
        <end position="218"/>
    </location>
</feature>
<keyword evidence="2 7" id="KW-0813">Transport</keyword>
<dbReference type="GO" id="GO:0055085">
    <property type="term" value="P:transmembrane transport"/>
    <property type="evidence" value="ECO:0007669"/>
    <property type="project" value="InterPro"/>
</dbReference>
<accession>A0A552WX55</accession>
<gene>
    <name evidence="10" type="ORF">FJ693_03570</name>
</gene>
<dbReference type="InterPro" id="IPR000515">
    <property type="entry name" value="MetI-like"/>
</dbReference>
<feature type="transmembrane region" description="Helical" evidence="7">
    <location>
        <begin position="118"/>
        <end position="136"/>
    </location>
</feature>
<proteinExistence type="inferred from homology"/>
<dbReference type="PROSITE" id="PS50928">
    <property type="entry name" value="ABC_TM1"/>
    <property type="match status" value="1"/>
</dbReference>
<comment type="caution">
    <text evidence="10">The sequence shown here is derived from an EMBL/GenBank/DDBJ whole genome shotgun (WGS) entry which is preliminary data.</text>
</comment>
<evidence type="ECO:0000256" key="7">
    <source>
        <dbReference type="RuleBase" id="RU363032"/>
    </source>
</evidence>
<evidence type="ECO:0000259" key="9">
    <source>
        <dbReference type="PROSITE" id="PS50928"/>
    </source>
</evidence>
<evidence type="ECO:0000256" key="8">
    <source>
        <dbReference type="SAM" id="MobiDB-lite"/>
    </source>
</evidence>
<evidence type="ECO:0000313" key="11">
    <source>
        <dbReference type="Proteomes" id="UP000318693"/>
    </source>
</evidence>
<feature type="domain" description="ABC transmembrane type-1" evidence="9">
    <location>
        <begin position="77"/>
        <end position="257"/>
    </location>
</feature>
<feature type="transmembrane region" description="Helical" evidence="7">
    <location>
        <begin position="142"/>
        <end position="162"/>
    </location>
</feature>
<organism evidence="10 11">
    <name type="scientific">Georgenia yuyongxinii</name>
    <dbReference type="NCBI Taxonomy" id="2589797"/>
    <lineage>
        <taxon>Bacteria</taxon>
        <taxon>Bacillati</taxon>
        <taxon>Actinomycetota</taxon>
        <taxon>Actinomycetes</taxon>
        <taxon>Micrococcales</taxon>
        <taxon>Bogoriellaceae</taxon>
        <taxon>Georgenia</taxon>
    </lineage>
</organism>
<evidence type="ECO:0000256" key="1">
    <source>
        <dbReference type="ARBA" id="ARBA00004651"/>
    </source>
</evidence>
<comment type="similarity">
    <text evidence="7">Belongs to the binding-protein-dependent transport system permease family.</text>
</comment>
<reference evidence="10 11" key="1">
    <citation type="submission" date="2019-07" db="EMBL/GenBank/DDBJ databases">
        <title>Georgenia wutianyii sp. nov. and Georgenia *** sp. nov. isolated from plateau pika (Ochotona curzoniae) in the Qinghai-Tibet plateau of China.</title>
        <authorList>
            <person name="Tian Z."/>
        </authorList>
    </citation>
    <scope>NUCLEOTIDE SEQUENCE [LARGE SCALE GENOMIC DNA]</scope>
    <source>
        <strain evidence="10 11">Z446</strain>
    </source>
</reference>
<dbReference type="Pfam" id="PF00528">
    <property type="entry name" value="BPD_transp_1"/>
    <property type="match status" value="1"/>
</dbReference>
<evidence type="ECO:0000256" key="6">
    <source>
        <dbReference type="ARBA" id="ARBA00023136"/>
    </source>
</evidence>
<dbReference type="InterPro" id="IPR035906">
    <property type="entry name" value="MetI-like_sf"/>
</dbReference>
<evidence type="ECO:0000256" key="2">
    <source>
        <dbReference type="ARBA" id="ARBA00022448"/>
    </source>
</evidence>
<evidence type="ECO:0000256" key="3">
    <source>
        <dbReference type="ARBA" id="ARBA00022475"/>
    </source>
</evidence>
<keyword evidence="3" id="KW-1003">Cell membrane</keyword>
<feature type="transmembrane region" description="Helical" evidence="7">
    <location>
        <begin position="238"/>
        <end position="257"/>
    </location>
</feature>
<dbReference type="GO" id="GO:0005886">
    <property type="term" value="C:plasma membrane"/>
    <property type="evidence" value="ECO:0007669"/>
    <property type="project" value="UniProtKB-SubCell"/>
</dbReference>
<dbReference type="SUPFAM" id="SSF161098">
    <property type="entry name" value="MetI-like"/>
    <property type="match status" value="1"/>
</dbReference>
<evidence type="ECO:0000256" key="5">
    <source>
        <dbReference type="ARBA" id="ARBA00022989"/>
    </source>
</evidence>
<dbReference type="PANTHER" id="PTHR30151:SF38">
    <property type="entry name" value="ALIPHATIC SULFONATES TRANSPORT PERMEASE PROTEIN SSUC-RELATED"/>
    <property type="match status" value="1"/>
</dbReference>
<evidence type="ECO:0000256" key="4">
    <source>
        <dbReference type="ARBA" id="ARBA00022692"/>
    </source>
</evidence>
<sequence>MTAASPLGTTAAASPRRRSRRRGGKAALGLLGILVVVVLLELLPRLGVVDPRFLPPFSEMFAALVERVQTPEFWTAFRQTLTTWAIGLAIAMAGGIVVGIVVGSVPFLREATASTIEFLRPIPSVALIPLAVLLYGTGMQATLLLVVYASFWQVLVQVLYGVQDVDPVARDTARTYRFRALTQARTVIWPTALPYVVTGFRLASSVALILTVTGELIIGTPGLGKLLAVAQQSGAVASMYALVIVTGLLGIAVNIFARLVERRVLRWHPSIRRETSS</sequence>
<name>A0A552WX55_9MICO</name>
<protein>
    <submittedName>
        <fullName evidence="10">ABC transporter permease</fullName>
    </submittedName>
</protein>
<keyword evidence="6 7" id="KW-0472">Membrane</keyword>
<dbReference type="AlphaFoldDB" id="A0A552WX55"/>
<dbReference type="PANTHER" id="PTHR30151">
    <property type="entry name" value="ALKANE SULFONATE ABC TRANSPORTER-RELATED, MEMBRANE SUBUNIT"/>
    <property type="match status" value="1"/>
</dbReference>
<dbReference type="Gene3D" id="1.10.3720.10">
    <property type="entry name" value="MetI-like"/>
    <property type="match status" value="1"/>
</dbReference>
<keyword evidence="4 7" id="KW-0812">Transmembrane</keyword>
<feature type="transmembrane region" description="Helical" evidence="7">
    <location>
        <begin position="26"/>
        <end position="46"/>
    </location>
</feature>
<keyword evidence="11" id="KW-1185">Reference proteome</keyword>
<feature type="transmembrane region" description="Helical" evidence="7">
    <location>
        <begin position="84"/>
        <end position="106"/>
    </location>
</feature>
<dbReference type="Proteomes" id="UP000318693">
    <property type="component" value="Unassembled WGS sequence"/>
</dbReference>
<comment type="subcellular location">
    <subcellularLocation>
        <location evidence="1 7">Cell membrane</location>
        <topology evidence="1 7">Multi-pass membrane protein</topology>
    </subcellularLocation>
</comment>
<feature type="region of interest" description="Disordered" evidence="8">
    <location>
        <begin position="1"/>
        <end position="20"/>
    </location>
</feature>